<keyword evidence="3" id="KW-0808">Transferase</keyword>
<dbReference type="SUPFAM" id="SSF53756">
    <property type="entry name" value="UDP-Glycosyltransferase/glycogen phosphorylase"/>
    <property type="match status" value="1"/>
</dbReference>
<sequence length="429" mass="47815">MKHACPVSSHAAGSDREPIDEKTLFEKAGRLINNRAARFYRFFLPRRGTSVSQSNTSSHVPESPLSILFIMDHLDTGGAPIVVRNLIKEMSAQGVRVTLLLLSSRPRHELPDDVLTIDVPFAPTSLYQRLRRYHLHAKKIEATLESAPVRERGPFDLVMAHLHHAHQVVSRTSLAQTSWYCLHSDPVSAFLGNKRGLARRIKKYKVKRLYHGRKLVTVSKEMLNRLSAHFGIHPEKGVSILNPLDIEHIRQLAHQSVSDIADDEFLVFVGRLDLRAKRFDRLLEAYRQSGTELPLLIIGGGSSSEQVARLIRDMGLEDRVRMLGHRDNPYPYMARSRALLLSSDYEGFALVLAEALSLGVPVISTNCPCGPAEILGNSLKDCLVPVDDTAAFARAISRVIAAPPAIPHDICDNFQLATVARRYTSLTQA</sequence>
<dbReference type="InterPro" id="IPR028098">
    <property type="entry name" value="Glyco_trans_4-like_N"/>
</dbReference>
<dbReference type="Proteomes" id="UP001322512">
    <property type="component" value="Chromosome"/>
</dbReference>
<gene>
    <name evidence="3" type="ORF">SR933_17305</name>
</gene>
<evidence type="ECO:0000259" key="2">
    <source>
        <dbReference type="Pfam" id="PF13439"/>
    </source>
</evidence>
<feature type="domain" description="Glycosyltransferase subfamily 4-like N-terminal" evidence="2">
    <location>
        <begin position="77"/>
        <end position="247"/>
    </location>
</feature>
<dbReference type="Gene3D" id="3.40.50.2000">
    <property type="entry name" value="Glycogen Phosphorylase B"/>
    <property type="match status" value="2"/>
</dbReference>
<dbReference type="RefSeq" id="WP_162301207.1">
    <property type="nucleotide sequence ID" value="NC_014532.2"/>
</dbReference>
<dbReference type="PANTHER" id="PTHR12526:SF630">
    <property type="entry name" value="GLYCOSYLTRANSFERASE"/>
    <property type="match status" value="1"/>
</dbReference>
<dbReference type="GeneID" id="91008197"/>
<reference evidence="3 4" key="1">
    <citation type="submission" date="2023-11" db="EMBL/GenBank/DDBJ databases">
        <title>MicrobeMod: A computational toolkit for identifying prokaryotic methylation and restriction-modification with nanopore sequencing.</title>
        <authorList>
            <person name="Crits-Christoph A."/>
            <person name="Kang S.C."/>
            <person name="Lee H."/>
            <person name="Ostrov N."/>
        </authorList>
    </citation>
    <scope>NUCLEOTIDE SEQUENCE [LARGE SCALE GENOMIC DNA]</scope>
    <source>
        <strain evidence="3 4">ATCC 33173</strain>
    </source>
</reference>
<dbReference type="CDD" id="cd03811">
    <property type="entry name" value="GT4_GT28_WabH-like"/>
    <property type="match status" value="1"/>
</dbReference>
<keyword evidence="3" id="KW-0328">Glycosyltransferase</keyword>
<evidence type="ECO:0000313" key="4">
    <source>
        <dbReference type="Proteomes" id="UP001322512"/>
    </source>
</evidence>
<dbReference type="EMBL" id="CP139472">
    <property type="protein sequence ID" value="WPU46986.1"/>
    <property type="molecule type" value="Genomic_DNA"/>
</dbReference>
<organism evidence="3 4">
    <name type="scientific">Halomonas elongata (strain ATCC 33173 / DSM 2581 / NBRC 15536 / NCIMB 2198 / 1H9)</name>
    <dbReference type="NCBI Taxonomy" id="768066"/>
    <lineage>
        <taxon>Bacteria</taxon>
        <taxon>Pseudomonadati</taxon>
        <taxon>Pseudomonadota</taxon>
        <taxon>Gammaproteobacteria</taxon>
        <taxon>Oceanospirillales</taxon>
        <taxon>Halomonadaceae</taxon>
        <taxon>Halomonas</taxon>
    </lineage>
</organism>
<dbReference type="Pfam" id="PF13439">
    <property type="entry name" value="Glyco_transf_4"/>
    <property type="match status" value="1"/>
</dbReference>
<dbReference type="Pfam" id="PF00534">
    <property type="entry name" value="Glycos_transf_1"/>
    <property type="match status" value="1"/>
</dbReference>
<evidence type="ECO:0000313" key="3">
    <source>
        <dbReference type="EMBL" id="WPU46986.1"/>
    </source>
</evidence>
<dbReference type="GO" id="GO:0016757">
    <property type="term" value="F:glycosyltransferase activity"/>
    <property type="evidence" value="ECO:0007669"/>
    <property type="project" value="UniProtKB-KW"/>
</dbReference>
<proteinExistence type="predicted"/>
<dbReference type="EC" id="2.4.-.-" evidence="3"/>
<evidence type="ECO:0000259" key="1">
    <source>
        <dbReference type="Pfam" id="PF00534"/>
    </source>
</evidence>
<dbReference type="InterPro" id="IPR001296">
    <property type="entry name" value="Glyco_trans_1"/>
</dbReference>
<protein>
    <submittedName>
        <fullName evidence="3">Glycosyltransferase</fullName>
        <ecNumber evidence="3">2.4.-.-</ecNumber>
    </submittedName>
</protein>
<name>A0ABZ0T5W6_HALED</name>
<feature type="domain" description="Glycosyl transferase family 1" evidence="1">
    <location>
        <begin position="261"/>
        <end position="403"/>
    </location>
</feature>
<accession>A0ABZ0T5W6</accession>
<dbReference type="PANTHER" id="PTHR12526">
    <property type="entry name" value="GLYCOSYLTRANSFERASE"/>
    <property type="match status" value="1"/>
</dbReference>
<keyword evidence="4" id="KW-1185">Reference proteome</keyword>